<dbReference type="PATRIC" id="fig|1348663.4.peg.2343"/>
<gene>
    <name evidence="3" type="ORF">KCH_24220</name>
</gene>
<dbReference type="AlphaFoldDB" id="A0A066Z0K3"/>
<evidence type="ECO:0000313" key="3">
    <source>
        <dbReference type="EMBL" id="KDN85764.1"/>
    </source>
</evidence>
<evidence type="ECO:0000313" key="4">
    <source>
        <dbReference type="Proteomes" id="UP000027178"/>
    </source>
</evidence>
<protein>
    <recommendedName>
        <fullName evidence="5">CU044_5270 family protein</fullName>
    </recommendedName>
</protein>
<feature type="transmembrane region" description="Helical" evidence="2">
    <location>
        <begin position="66"/>
        <end position="86"/>
    </location>
</feature>
<keyword evidence="2" id="KW-1133">Transmembrane helix</keyword>
<dbReference type="NCBIfam" id="NF038083">
    <property type="entry name" value="CU044_5270_fam"/>
    <property type="match status" value="1"/>
</dbReference>
<feature type="region of interest" description="Disordered" evidence="1">
    <location>
        <begin position="1"/>
        <end position="28"/>
    </location>
</feature>
<dbReference type="OrthoDB" id="3387554at2"/>
<keyword evidence="2" id="KW-0812">Transmembrane</keyword>
<evidence type="ECO:0000256" key="1">
    <source>
        <dbReference type="SAM" id="MobiDB-lite"/>
    </source>
</evidence>
<accession>A0A066Z0K3</accession>
<sequence>MNASPSQPRPAERPEPAGLRPTPERDLPAGRHQFHKERLMARIHEDLSAAERPVPAVRRNPFLRRVVLFPVAACVLAGAAVAGVGLTTRAPEEAADPAAGPALTTTVGAADTHGVVQLLDRISLAAAGAAVPAVGANQYVYIESKVAGTDLRVVNGKRSAVGSGLTTRQAWKSADGHRGWLVDEHHKNGIALDTEEQPYLNGPSYDYLAGLPTDPDALLKKIYADTAGHGPGPDAEAFTTIGDLLAESYPPAALSAALYKAAGKIPGVAQVNDAADALGRHGIAVARLDETSGVRSEWIFDRTTFAFLGERQVQVGASAEPDLIKPGTVIHTSAVTARTIVDGIKQTAPHRA</sequence>
<name>A0A066Z0K3_9ACTN</name>
<comment type="caution">
    <text evidence="3">The sequence shown here is derived from an EMBL/GenBank/DDBJ whole genome shotgun (WGS) entry which is preliminary data.</text>
</comment>
<dbReference type="eggNOG" id="ENOG5033NHJ">
    <property type="taxonomic scope" value="Bacteria"/>
</dbReference>
<dbReference type="HOGENOM" id="CLU_067815_1_0_11"/>
<organism evidence="3 4">
    <name type="scientific">Kitasatospora cheerisanensis KCTC 2395</name>
    <dbReference type="NCBI Taxonomy" id="1348663"/>
    <lineage>
        <taxon>Bacteria</taxon>
        <taxon>Bacillati</taxon>
        <taxon>Actinomycetota</taxon>
        <taxon>Actinomycetes</taxon>
        <taxon>Kitasatosporales</taxon>
        <taxon>Streptomycetaceae</taxon>
        <taxon>Kitasatospora</taxon>
    </lineage>
</organism>
<evidence type="ECO:0000256" key="2">
    <source>
        <dbReference type="SAM" id="Phobius"/>
    </source>
</evidence>
<keyword evidence="2" id="KW-0472">Membrane</keyword>
<dbReference type="Proteomes" id="UP000027178">
    <property type="component" value="Unassembled WGS sequence"/>
</dbReference>
<reference evidence="3 4" key="1">
    <citation type="submission" date="2014-05" db="EMBL/GenBank/DDBJ databases">
        <title>Draft Genome Sequence of Kitasatospora cheerisanensis KCTC 2395.</title>
        <authorList>
            <person name="Nam D.H."/>
        </authorList>
    </citation>
    <scope>NUCLEOTIDE SEQUENCE [LARGE SCALE GENOMIC DNA]</scope>
    <source>
        <strain evidence="3 4">KCTC 2395</strain>
    </source>
</reference>
<dbReference type="InterPro" id="IPR047789">
    <property type="entry name" value="CU044_5270-like"/>
</dbReference>
<keyword evidence="4" id="KW-1185">Reference proteome</keyword>
<dbReference type="RefSeq" id="WP_035862178.1">
    <property type="nucleotide sequence ID" value="NZ_KK853997.1"/>
</dbReference>
<dbReference type="EMBL" id="JNBY01000078">
    <property type="protein sequence ID" value="KDN85764.1"/>
    <property type="molecule type" value="Genomic_DNA"/>
</dbReference>
<evidence type="ECO:0008006" key="5">
    <source>
        <dbReference type="Google" id="ProtNLM"/>
    </source>
</evidence>
<proteinExistence type="predicted"/>